<reference evidence="2" key="1">
    <citation type="journal article" date="2023" name="Plant J.">
        <title>Genome sequences and population genomics provide insights into the demographic history, inbreeding, and mutation load of two 'living fossil' tree species of Dipteronia.</title>
        <authorList>
            <person name="Feng Y."/>
            <person name="Comes H.P."/>
            <person name="Chen J."/>
            <person name="Zhu S."/>
            <person name="Lu R."/>
            <person name="Zhang X."/>
            <person name="Li P."/>
            <person name="Qiu J."/>
            <person name="Olsen K.M."/>
            <person name="Qiu Y."/>
        </authorList>
    </citation>
    <scope>NUCLEOTIDE SEQUENCE</scope>
    <source>
        <strain evidence="2">NBL</strain>
    </source>
</reference>
<protein>
    <submittedName>
        <fullName evidence="2">Uncharacterized protein</fullName>
    </submittedName>
</protein>
<dbReference type="EMBL" id="JANJYJ010000003">
    <property type="protein sequence ID" value="KAK3221914.1"/>
    <property type="molecule type" value="Genomic_DNA"/>
</dbReference>
<proteinExistence type="predicted"/>
<gene>
    <name evidence="2" type="ORF">Dsin_008939</name>
</gene>
<organism evidence="2 3">
    <name type="scientific">Dipteronia sinensis</name>
    <dbReference type="NCBI Taxonomy" id="43782"/>
    <lineage>
        <taxon>Eukaryota</taxon>
        <taxon>Viridiplantae</taxon>
        <taxon>Streptophyta</taxon>
        <taxon>Embryophyta</taxon>
        <taxon>Tracheophyta</taxon>
        <taxon>Spermatophyta</taxon>
        <taxon>Magnoliopsida</taxon>
        <taxon>eudicotyledons</taxon>
        <taxon>Gunneridae</taxon>
        <taxon>Pentapetalae</taxon>
        <taxon>rosids</taxon>
        <taxon>malvids</taxon>
        <taxon>Sapindales</taxon>
        <taxon>Sapindaceae</taxon>
        <taxon>Hippocastanoideae</taxon>
        <taxon>Acereae</taxon>
        <taxon>Dipteronia</taxon>
    </lineage>
</organism>
<evidence type="ECO:0000256" key="1">
    <source>
        <dbReference type="SAM" id="MobiDB-lite"/>
    </source>
</evidence>
<feature type="compositionally biased region" description="Basic and acidic residues" evidence="1">
    <location>
        <begin position="111"/>
        <end position="127"/>
    </location>
</feature>
<accession>A0AAE0AQS4</accession>
<dbReference type="Proteomes" id="UP001281410">
    <property type="component" value="Unassembled WGS sequence"/>
</dbReference>
<evidence type="ECO:0000313" key="3">
    <source>
        <dbReference type="Proteomes" id="UP001281410"/>
    </source>
</evidence>
<feature type="region of interest" description="Disordered" evidence="1">
    <location>
        <begin position="107"/>
        <end position="127"/>
    </location>
</feature>
<evidence type="ECO:0000313" key="2">
    <source>
        <dbReference type="EMBL" id="KAK3221914.1"/>
    </source>
</evidence>
<dbReference type="AlphaFoldDB" id="A0AAE0AQS4"/>
<keyword evidence="3" id="KW-1185">Reference proteome</keyword>
<sequence length="127" mass="14119">MPDWAVDLTTMVQDLTSEFRAFRDSFGSDRTYTRRTLYHPRKRTRVEGPSTIADDAADAEADLENSPIPPPCVPDPFDAATEFQNMSPYSPSLLILYPTPLWAALPSPSKKLADPESTESKIESNAN</sequence>
<name>A0AAE0AQS4_9ROSI</name>
<comment type="caution">
    <text evidence="2">The sequence shown here is derived from an EMBL/GenBank/DDBJ whole genome shotgun (WGS) entry which is preliminary data.</text>
</comment>